<sequence>MMFTRRILAALLVAVPSVAVGIVVMRWMPLPNPLNVQWSGTEVSNTQPLWVFFLPIAALTLGGFALGIAAVVDRDHEDPFRGTLYIAAVLTSGSAGACWALLAMNLDYAAPTGPAFLGALALAPVYALLPLAVVGIHARHRSSIDQNIAEDLT</sequence>
<dbReference type="RefSeq" id="WP_134526426.1">
    <property type="nucleotide sequence ID" value="NZ_SOHN01000003.1"/>
</dbReference>
<dbReference type="AlphaFoldDB" id="A0A4V3IXK9"/>
<name>A0A4V3IXK9_9MICO</name>
<reference evidence="2 3" key="1">
    <citation type="submission" date="2019-03" db="EMBL/GenBank/DDBJ databases">
        <title>Genomics of glacier-inhabiting Cryobacterium strains.</title>
        <authorList>
            <person name="Liu Q."/>
            <person name="Xin Y.-H."/>
        </authorList>
    </citation>
    <scope>NUCLEOTIDE SEQUENCE [LARGE SCALE GENOMIC DNA]</scope>
    <source>
        <strain evidence="2 3">Sr54</strain>
    </source>
</reference>
<evidence type="ECO:0000256" key="1">
    <source>
        <dbReference type="SAM" id="Phobius"/>
    </source>
</evidence>
<keyword evidence="1" id="KW-1133">Transmembrane helix</keyword>
<feature type="transmembrane region" description="Helical" evidence="1">
    <location>
        <begin position="115"/>
        <end position="136"/>
    </location>
</feature>
<comment type="caution">
    <text evidence="2">The sequence shown here is derived from an EMBL/GenBank/DDBJ whole genome shotgun (WGS) entry which is preliminary data.</text>
</comment>
<accession>A0A4V3IXK9</accession>
<evidence type="ECO:0008006" key="4">
    <source>
        <dbReference type="Google" id="ProtNLM"/>
    </source>
</evidence>
<organism evidence="2 3">
    <name type="scientific">Cryobacterium serini</name>
    <dbReference type="NCBI Taxonomy" id="1259201"/>
    <lineage>
        <taxon>Bacteria</taxon>
        <taxon>Bacillati</taxon>
        <taxon>Actinomycetota</taxon>
        <taxon>Actinomycetes</taxon>
        <taxon>Micrococcales</taxon>
        <taxon>Microbacteriaceae</taxon>
        <taxon>Cryobacterium</taxon>
    </lineage>
</organism>
<feature type="transmembrane region" description="Helical" evidence="1">
    <location>
        <begin position="84"/>
        <end position="103"/>
    </location>
</feature>
<keyword evidence="1" id="KW-0472">Membrane</keyword>
<gene>
    <name evidence="2" type="ORF">E3T51_01190</name>
</gene>
<dbReference type="EMBL" id="SOHN01000003">
    <property type="protein sequence ID" value="TFD91356.1"/>
    <property type="molecule type" value="Genomic_DNA"/>
</dbReference>
<proteinExistence type="predicted"/>
<keyword evidence="3" id="KW-1185">Reference proteome</keyword>
<dbReference type="Proteomes" id="UP000297626">
    <property type="component" value="Unassembled WGS sequence"/>
</dbReference>
<keyword evidence="1" id="KW-0812">Transmembrane</keyword>
<protein>
    <recommendedName>
        <fullName evidence="4">DUF1648 domain-containing protein</fullName>
    </recommendedName>
</protein>
<evidence type="ECO:0000313" key="2">
    <source>
        <dbReference type="EMBL" id="TFD91356.1"/>
    </source>
</evidence>
<evidence type="ECO:0000313" key="3">
    <source>
        <dbReference type="Proteomes" id="UP000297626"/>
    </source>
</evidence>
<feature type="transmembrane region" description="Helical" evidence="1">
    <location>
        <begin position="49"/>
        <end position="72"/>
    </location>
</feature>